<feature type="domain" description="Aminotransferase class I/classII large" evidence="6">
    <location>
        <begin position="33"/>
        <end position="383"/>
    </location>
</feature>
<dbReference type="EMBL" id="FWDM01000021">
    <property type="protein sequence ID" value="SLM13183.1"/>
    <property type="molecule type" value="Genomic_DNA"/>
</dbReference>
<sequence length="391" mass="43647">MNYDFDSIIDRTSTHSLKWDTRRLPPGCKDALPLWVADMDFACPPEVVSAIQERAAHPIYGYTGRSQGNYQSFIAWMQRRNGWKIQKDWIVFSPGVVPALNLAVLAYTQPGDKIILQPPVYYPFASAVLNNGRQLVENPLVLDNGRYTMDFSDLENKIDSRTKLLILCSPHNPVGRVWRKEELERLVDICAKHDIVIISDEIHSDIILGTEVHHCTATISEKAAAITVTLTAPNKTFNLAGLQIANAIIPNKRLRDAFAIQTENIGLGLSNIFGMVAQEAAYEKAEPWLEALLAYLKGNFEFLKNFLAEHIPAIKVLPLEGTYLPWLDCRALGLSDAELHDFFLKKAKLWLDDGTMFGTGGSGFMRINIACPRAILKQALEQLEAAALQAS</sequence>
<dbReference type="GO" id="GO:0030170">
    <property type="term" value="F:pyridoxal phosphate binding"/>
    <property type="evidence" value="ECO:0007669"/>
    <property type="project" value="InterPro"/>
</dbReference>
<dbReference type="Pfam" id="PF00155">
    <property type="entry name" value="Aminotran_1_2"/>
    <property type="match status" value="1"/>
</dbReference>
<evidence type="ECO:0000256" key="2">
    <source>
        <dbReference type="ARBA" id="ARBA00012224"/>
    </source>
</evidence>
<protein>
    <recommendedName>
        <fullName evidence="2">cysteine-S-conjugate beta-lyase</fullName>
        <ecNumber evidence="2">4.4.1.13</ecNumber>
    </recommendedName>
</protein>
<gene>
    <name evidence="7" type="primary">patB</name>
    <name evidence="7" type="ORF">SPIROBIBN47_280038</name>
</gene>
<dbReference type="InterPro" id="IPR051798">
    <property type="entry name" value="Class-II_PLP-Dep_Aminotrans"/>
</dbReference>
<dbReference type="GO" id="GO:0047804">
    <property type="term" value="F:cysteine-S-conjugate beta-lyase activity"/>
    <property type="evidence" value="ECO:0007669"/>
    <property type="project" value="UniProtKB-EC"/>
</dbReference>
<evidence type="ECO:0000313" key="7">
    <source>
        <dbReference type="EMBL" id="SLM13183.1"/>
    </source>
</evidence>
<organism evidence="7">
    <name type="scientific">uncultured spirochete</name>
    <dbReference type="NCBI Taxonomy" id="156406"/>
    <lineage>
        <taxon>Bacteria</taxon>
        <taxon>Pseudomonadati</taxon>
        <taxon>Spirochaetota</taxon>
        <taxon>Spirochaetia</taxon>
        <taxon>Spirochaetales</taxon>
        <taxon>environmental samples</taxon>
    </lineage>
</organism>
<evidence type="ECO:0000256" key="4">
    <source>
        <dbReference type="ARBA" id="ARBA00023239"/>
    </source>
</evidence>
<dbReference type="SUPFAM" id="SSF53383">
    <property type="entry name" value="PLP-dependent transferases"/>
    <property type="match status" value="1"/>
</dbReference>
<evidence type="ECO:0000256" key="3">
    <source>
        <dbReference type="ARBA" id="ARBA00022898"/>
    </source>
</evidence>
<reference evidence="7" key="1">
    <citation type="submission" date="2017-02" db="EMBL/GenBank/DDBJ databases">
        <authorList>
            <person name="Regsiter A."/>
            <person name="William W."/>
        </authorList>
    </citation>
    <scope>NUCLEOTIDE SEQUENCE</scope>
    <source>
        <strain evidence="7">Bib</strain>
    </source>
</reference>
<evidence type="ECO:0000256" key="5">
    <source>
        <dbReference type="ARBA" id="ARBA00037974"/>
    </source>
</evidence>
<comment type="cofactor">
    <cofactor evidence="1">
        <name>pyridoxal 5'-phosphate</name>
        <dbReference type="ChEBI" id="CHEBI:597326"/>
    </cofactor>
</comment>
<accession>A0A3P3XIV2</accession>
<dbReference type="InterPro" id="IPR015421">
    <property type="entry name" value="PyrdxlP-dep_Trfase_major"/>
</dbReference>
<dbReference type="CDD" id="cd00609">
    <property type="entry name" value="AAT_like"/>
    <property type="match status" value="1"/>
</dbReference>
<dbReference type="InterPro" id="IPR004839">
    <property type="entry name" value="Aminotransferase_I/II_large"/>
</dbReference>
<dbReference type="InterPro" id="IPR015424">
    <property type="entry name" value="PyrdxlP-dep_Trfase"/>
</dbReference>
<dbReference type="NCBIfam" id="TIGR04350">
    <property type="entry name" value="C_S_lyase_PatB"/>
    <property type="match status" value="1"/>
</dbReference>
<evidence type="ECO:0000259" key="6">
    <source>
        <dbReference type="Pfam" id="PF00155"/>
    </source>
</evidence>
<dbReference type="PANTHER" id="PTHR43525">
    <property type="entry name" value="PROTEIN MALY"/>
    <property type="match status" value="1"/>
</dbReference>
<dbReference type="InterPro" id="IPR027619">
    <property type="entry name" value="C-S_lyase_PatB-like"/>
</dbReference>
<dbReference type="Gene3D" id="3.40.640.10">
    <property type="entry name" value="Type I PLP-dependent aspartate aminotransferase-like (Major domain)"/>
    <property type="match status" value="1"/>
</dbReference>
<comment type="similarity">
    <text evidence="5">Belongs to the class-II pyridoxal-phosphate-dependent aminotransferase family. MalY/PatB cystathionine beta-lyase subfamily.</text>
</comment>
<dbReference type="EC" id="4.4.1.13" evidence="2"/>
<keyword evidence="3" id="KW-0663">Pyridoxal phosphate</keyword>
<dbReference type="PANTHER" id="PTHR43525:SF1">
    <property type="entry name" value="PROTEIN MALY"/>
    <property type="match status" value="1"/>
</dbReference>
<name>A0A3P3XIV2_9SPIR</name>
<dbReference type="AlphaFoldDB" id="A0A3P3XIV2"/>
<proteinExistence type="inferred from homology"/>
<dbReference type="InterPro" id="IPR015422">
    <property type="entry name" value="PyrdxlP-dep_Trfase_small"/>
</dbReference>
<evidence type="ECO:0000256" key="1">
    <source>
        <dbReference type="ARBA" id="ARBA00001933"/>
    </source>
</evidence>
<keyword evidence="4 7" id="KW-0456">Lyase</keyword>
<dbReference type="Gene3D" id="3.90.1150.10">
    <property type="entry name" value="Aspartate Aminotransferase, domain 1"/>
    <property type="match status" value="1"/>
</dbReference>